<feature type="compositionally biased region" description="Acidic residues" evidence="2">
    <location>
        <begin position="788"/>
        <end position="815"/>
    </location>
</feature>
<feature type="compositionally biased region" description="Acidic residues" evidence="2">
    <location>
        <begin position="449"/>
        <end position="465"/>
    </location>
</feature>
<reference evidence="3" key="1">
    <citation type="journal article" date="2020" name="Fungal Divers.">
        <title>Resolving the Mortierellaceae phylogeny through synthesis of multi-gene phylogenetics and phylogenomics.</title>
        <authorList>
            <person name="Vandepol N."/>
            <person name="Liber J."/>
            <person name="Desiro A."/>
            <person name="Na H."/>
            <person name="Kennedy M."/>
            <person name="Barry K."/>
            <person name="Grigoriev I.V."/>
            <person name="Miller A.N."/>
            <person name="O'Donnell K."/>
            <person name="Stajich J.E."/>
            <person name="Bonito G."/>
        </authorList>
    </citation>
    <scope>NUCLEOTIDE SEQUENCE</scope>
    <source>
        <strain evidence="3">KOD1015</strain>
    </source>
</reference>
<feature type="region of interest" description="Disordered" evidence="2">
    <location>
        <begin position="445"/>
        <end position="570"/>
    </location>
</feature>
<feature type="region of interest" description="Disordered" evidence="2">
    <location>
        <begin position="354"/>
        <end position="432"/>
    </location>
</feature>
<feature type="compositionally biased region" description="Polar residues" evidence="2">
    <location>
        <begin position="503"/>
        <end position="522"/>
    </location>
</feature>
<dbReference type="InterPro" id="IPR036322">
    <property type="entry name" value="WD40_repeat_dom_sf"/>
</dbReference>
<feature type="repeat" description="WD" evidence="1">
    <location>
        <begin position="202"/>
        <end position="243"/>
    </location>
</feature>
<dbReference type="Proteomes" id="UP000780801">
    <property type="component" value="Unassembled WGS sequence"/>
</dbReference>
<feature type="region of interest" description="Disordered" evidence="2">
    <location>
        <begin position="647"/>
        <end position="685"/>
    </location>
</feature>
<sequence length="1065" mass="117928">MQDGRVSDSTINIYQFATLTPSGPPALVDRLVDPRRTNAELHSKTINVIKVGYLGTDEVLVAADEKGEVCVWFTMNLSRDPLLLSVTKSAWGIDIHASRRLIAISSNAYTATVFYCGTEARPSEQRTFRDTDETSQVQRSTEPESHLNIPSYLPASSSTSSSSVHGFPLERLLQILQQEDRNLQQARDRDASRVESASEQILRGHKHNIPSVCFSPCGHFVATASIDQTCRTWRLSDGMQVQQRCHVPLWGWGVVFIPKDAWLKIQRSDYKMIPKSHLQPGKLPGQNVRDSPLWTATNPPRRFPFGRDQRMVRTRWFAGPLHGTSCDEADTEDELDENDDDADGQMQYSNIGQGISGHGHGGVNLRHSRRAGGEFYDDDDDRDAALFGMDDDEGEEGEDSGDEWEEYLSGSEESDLAEVEETEDRHHQQGVSNCHRKDFWHGTEFAVDTGDDGDDEQVGGMETEDGGGTTEDGRGSQSNSQLLRKPVSITETEVSEIGESSEYEQSSQRPDVALPSSSSNSHHALGQPPHPEQGQCPDGHDPAISTSTYPSESVQEQEQSEQLMTKQQLWNKDPKKFIQFSRTDQHLNAVTESPAHPSSNAPTPTLPSLAQHSSAPLPFPTELLAYATARNIYLLGPHYMPVKAPNPAAQTTTMGRTNERMGTNTASGDTESDGMSGEHPAPMSSGLPVHFVYGESGEDEEYESEDVDDRGVFRTVASTLTEQIEHNYGQEYDTDMEYDDMDYFMDETEAESEDDDQAQEGQHMDEENEEWEDESSSTENGDHHNDHDDEEDAEDDDDDDDNDDDDDDDDMDLSIDSEGTPGSEQQRLNRIGETLRTFAFRGLDIAPLHYISVARAAVDRADGRRSRHLEHCDRLFVMRVTDDSEPVEDGQEVHGDAHGSAPLGSQHGESGKSEKTDLSFKKGVESSSMANPTSGGSSSSRRLSDSRQDPGSQPSNLPGKRAPSTKEVAAEIMMKEGEHYVLFPEVYLPRHDLRPMPLLGVSAVAVQNYHRPEAGEGGAEGSTVSPIRASSFVLHLAYLDGQLFSYEIQLRGDKRDPVPAFNLFV</sequence>
<dbReference type="AlphaFoldDB" id="A0A9P6KGA8"/>
<evidence type="ECO:0000256" key="1">
    <source>
        <dbReference type="PROSITE-ProRule" id="PRU00221"/>
    </source>
</evidence>
<dbReference type="SUPFAM" id="SSF50978">
    <property type="entry name" value="WD40 repeat-like"/>
    <property type="match status" value="1"/>
</dbReference>
<feature type="compositionally biased region" description="Acidic residues" evidence="2">
    <location>
        <begin position="389"/>
        <end position="422"/>
    </location>
</feature>
<feature type="compositionally biased region" description="Acidic residues" evidence="2">
    <location>
        <begin position="766"/>
        <end position="776"/>
    </location>
</feature>
<feature type="compositionally biased region" description="Acidic residues" evidence="2">
    <location>
        <begin position="327"/>
        <end position="342"/>
    </location>
</feature>
<evidence type="ECO:0000256" key="2">
    <source>
        <dbReference type="SAM" id="MobiDB-lite"/>
    </source>
</evidence>
<evidence type="ECO:0000313" key="3">
    <source>
        <dbReference type="EMBL" id="KAF9583647.1"/>
    </source>
</evidence>
<gene>
    <name evidence="3" type="ORF">BGW38_008943</name>
</gene>
<dbReference type="SMART" id="SM00320">
    <property type="entry name" value="WD40"/>
    <property type="match status" value="1"/>
</dbReference>
<proteinExistence type="predicted"/>
<dbReference type="EMBL" id="JAABOA010000636">
    <property type="protein sequence ID" value="KAF9583647.1"/>
    <property type="molecule type" value="Genomic_DNA"/>
</dbReference>
<feature type="region of interest" description="Disordered" evidence="2">
    <location>
        <begin position="591"/>
        <end position="613"/>
    </location>
</feature>
<dbReference type="InterPro" id="IPR015943">
    <property type="entry name" value="WD40/YVTN_repeat-like_dom_sf"/>
</dbReference>
<feature type="compositionally biased region" description="Acidic residues" evidence="2">
    <location>
        <begin position="493"/>
        <end position="502"/>
    </location>
</feature>
<feature type="region of interest" description="Disordered" evidence="2">
    <location>
        <begin position="276"/>
        <end position="305"/>
    </location>
</feature>
<organism evidence="3 4">
    <name type="scientific">Lunasporangiospora selenospora</name>
    <dbReference type="NCBI Taxonomy" id="979761"/>
    <lineage>
        <taxon>Eukaryota</taxon>
        <taxon>Fungi</taxon>
        <taxon>Fungi incertae sedis</taxon>
        <taxon>Mucoromycota</taxon>
        <taxon>Mortierellomycotina</taxon>
        <taxon>Mortierellomycetes</taxon>
        <taxon>Mortierellales</taxon>
        <taxon>Mortierellaceae</taxon>
        <taxon>Lunasporangiospora</taxon>
    </lineage>
</organism>
<comment type="caution">
    <text evidence="3">The sequence shown here is derived from an EMBL/GenBank/DDBJ whole genome shotgun (WGS) entry which is preliminary data.</text>
</comment>
<evidence type="ECO:0000313" key="4">
    <source>
        <dbReference type="Proteomes" id="UP000780801"/>
    </source>
</evidence>
<dbReference type="Pfam" id="PF00400">
    <property type="entry name" value="WD40"/>
    <property type="match status" value="1"/>
</dbReference>
<feature type="compositionally biased region" description="Acidic residues" evidence="2">
    <location>
        <begin position="748"/>
        <end position="758"/>
    </location>
</feature>
<name>A0A9P6KGA8_9FUNG</name>
<feature type="compositionally biased region" description="Basic and acidic residues" evidence="2">
    <location>
        <begin position="909"/>
        <end position="924"/>
    </location>
</feature>
<dbReference type="PROSITE" id="PS50082">
    <property type="entry name" value="WD_REPEATS_2"/>
    <property type="match status" value="1"/>
</dbReference>
<dbReference type="InterPro" id="IPR001680">
    <property type="entry name" value="WD40_rpt"/>
</dbReference>
<feature type="region of interest" description="Disordered" evidence="2">
    <location>
        <begin position="124"/>
        <end position="160"/>
    </location>
</feature>
<feature type="region of interest" description="Disordered" evidence="2">
    <location>
        <begin position="322"/>
        <end position="342"/>
    </location>
</feature>
<feature type="compositionally biased region" description="Polar residues" evidence="2">
    <location>
        <begin position="648"/>
        <end position="669"/>
    </location>
</feature>
<keyword evidence="1" id="KW-0853">WD repeat</keyword>
<dbReference type="OrthoDB" id="5591786at2759"/>
<dbReference type="Gene3D" id="2.130.10.10">
    <property type="entry name" value="YVTN repeat-like/Quinoprotein amine dehydrogenase"/>
    <property type="match status" value="1"/>
</dbReference>
<evidence type="ECO:0008006" key="5">
    <source>
        <dbReference type="Google" id="ProtNLM"/>
    </source>
</evidence>
<accession>A0A9P6KGA8</accession>
<feature type="region of interest" description="Disordered" evidence="2">
    <location>
        <begin position="748"/>
        <end position="828"/>
    </location>
</feature>
<feature type="region of interest" description="Disordered" evidence="2">
    <location>
        <begin position="883"/>
        <end position="966"/>
    </location>
</feature>
<feature type="compositionally biased region" description="Low complexity" evidence="2">
    <location>
        <begin position="926"/>
        <end position="941"/>
    </location>
</feature>
<keyword evidence="4" id="KW-1185">Reference proteome</keyword>
<dbReference type="PROSITE" id="PS50294">
    <property type="entry name" value="WD_REPEATS_REGION"/>
    <property type="match status" value="1"/>
</dbReference>
<protein>
    <recommendedName>
        <fullName evidence="5">WD domain-containing protein, G-beta repeat-containing protein</fullName>
    </recommendedName>
</protein>
<feature type="compositionally biased region" description="Low complexity" evidence="2">
    <location>
        <begin position="551"/>
        <end position="562"/>
    </location>
</feature>